<dbReference type="AlphaFoldDB" id="A0A1I3F955"/>
<dbReference type="Pfam" id="PF00270">
    <property type="entry name" value="DEAD"/>
    <property type="match status" value="1"/>
</dbReference>
<feature type="domain" description="Helicase C-terminal" evidence="6">
    <location>
        <begin position="217"/>
        <end position="390"/>
    </location>
</feature>
<evidence type="ECO:0000313" key="7">
    <source>
        <dbReference type="EMBL" id="SFI07670.1"/>
    </source>
</evidence>
<dbReference type="Gene3D" id="3.40.50.300">
    <property type="entry name" value="P-loop containing nucleotide triphosphate hydrolases"/>
    <property type="match status" value="2"/>
</dbReference>
<accession>A0A1I3F955</accession>
<evidence type="ECO:0000313" key="8">
    <source>
        <dbReference type="Proteomes" id="UP000199377"/>
    </source>
</evidence>
<dbReference type="PANTHER" id="PTHR43519">
    <property type="entry name" value="ATP-DEPENDENT RNA HELICASE HRPB"/>
    <property type="match status" value="1"/>
</dbReference>
<dbReference type="GO" id="GO:0004386">
    <property type="term" value="F:helicase activity"/>
    <property type="evidence" value="ECO:0007669"/>
    <property type="project" value="UniProtKB-KW"/>
</dbReference>
<keyword evidence="8" id="KW-1185">Reference proteome</keyword>
<dbReference type="InterPro" id="IPR002464">
    <property type="entry name" value="DNA/RNA_helicase_DEAH_CS"/>
</dbReference>
<keyword evidence="1" id="KW-0547">Nucleotide-binding</keyword>
<sequence>MSDARPDIAPGVPSQGLPAEAALPALREALREAGETGARAVLQAPPGAGKTTLVPLALAAEPWAAAGRIVVLEPRRVAARAAAERMAELLGESPGGAVGYRIRGESRPGARIEVVTEGVLTRMLQADPELPGVAAVIFDEIHERALTADLGLALTLEAQAALRPDLRILAMSATLETGRLSELMQAPVIASEGRAFPVETRWLEKPWRAPAGRRGPRVEDAMADLIAEAMAQEPGSALAFLPGVGEIERTAARLSGRLPGDVDVRKIHGSMPLAAQRAALAPSARGRRKLVLATAIAETSLTVEGVRVVVDAGLARRARFDPASGMSRLVTTPVTRAEAEQRRGRAGRLEPGVCYRLWTRGDEGALPAHPPPEILEADLAALALELAVWGAAPEDLPFLDPPPAPAMAEARALLQGLEALDDAGLPTAHGRRMAALPAHPRLAHMVLTADDLALAAELAAALEERDPLPVSAPADLALRIEALRDPGRLSRERGIEADRGRVQSLREAAERLARAAARSLGVAAPRTGRGAPPDAAAVARLAARAYPDRVAIKRPERKPGEAPRYLMAGGKGAVLPPDAGLGAPGFLAVADTDGDLREAKIRRAAPLVLSDLEALFPARIREVELCEWSPRDRAVLARRRRMLGALVLADRPWREAPPEARAAAMAEGVRDLGLDALPWSDAARRFQSRVAFARAHGADLPDSSDAALMETLDDWLTPLLGAMRRAEDLGGLDLVSALEARLDWPARQALDAAAPAAWTAPTGTRCPIDYGREPPAVAVRVQEVFGLDVHPCIGTAAGRAPLLMDLLSPARRPAATTRDLPGFWRGAWADVRRDLRGRYLRHPWPEKPWEADATSRVKPRGT</sequence>
<dbReference type="Proteomes" id="UP000199377">
    <property type="component" value="Unassembled WGS sequence"/>
</dbReference>
<keyword evidence="2" id="KW-0378">Hydrolase</keyword>
<proteinExistence type="predicted"/>
<dbReference type="InterPro" id="IPR010225">
    <property type="entry name" value="HrpB"/>
</dbReference>
<dbReference type="InterPro" id="IPR011545">
    <property type="entry name" value="DEAD/DEAH_box_helicase_dom"/>
</dbReference>
<dbReference type="InterPro" id="IPR013689">
    <property type="entry name" value="RNA_helicase_ATP-dep_HrpB_C"/>
</dbReference>
<dbReference type="InterPro" id="IPR007502">
    <property type="entry name" value="Helicase-assoc_dom"/>
</dbReference>
<dbReference type="PIRSF" id="PIRSF005496">
    <property type="entry name" value="ATP_hel_hrpB"/>
    <property type="match status" value="1"/>
</dbReference>
<dbReference type="InterPro" id="IPR027417">
    <property type="entry name" value="P-loop_NTPase"/>
</dbReference>
<organism evidence="7 8">
    <name type="scientific">Albimonas pacifica</name>
    <dbReference type="NCBI Taxonomy" id="1114924"/>
    <lineage>
        <taxon>Bacteria</taxon>
        <taxon>Pseudomonadati</taxon>
        <taxon>Pseudomonadota</taxon>
        <taxon>Alphaproteobacteria</taxon>
        <taxon>Rhodobacterales</taxon>
        <taxon>Paracoccaceae</taxon>
        <taxon>Albimonas</taxon>
    </lineage>
</organism>
<dbReference type="GO" id="GO:0016787">
    <property type="term" value="F:hydrolase activity"/>
    <property type="evidence" value="ECO:0007669"/>
    <property type="project" value="UniProtKB-KW"/>
</dbReference>
<evidence type="ECO:0000259" key="6">
    <source>
        <dbReference type="PROSITE" id="PS51194"/>
    </source>
</evidence>
<dbReference type="PROSITE" id="PS51194">
    <property type="entry name" value="HELICASE_CTER"/>
    <property type="match status" value="1"/>
</dbReference>
<dbReference type="Pfam" id="PF00271">
    <property type="entry name" value="Helicase_C"/>
    <property type="match status" value="1"/>
</dbReference>
<gene>
    <name evidence="7" type="ORF">SAMN05216258_104132</name>
</gene>
<dbReference type="InterPro" id="IPR001650">
    <property type="entry name" value="Helicase_C-like"/>
</dbReference>
<dbReference type="PROSITE" id="PS00690">
    <property type="entry name" value="DEAH_ATP_HELICASE"/>
    <property type="match status" value="1"/>
</dbReference>
<keyword evidence="3 7" id="KW-0347">Helicase</keyword>
<dbReference type="STRING" id="1114924.SAMN05216258_104132"/>
<dbReference type="NCBIfam" id="TIGR01970">
    <property type="entry name" value="DEAH_box_HrpB"/>
    <property type="match status" value="1"/>
</dbReference>
<dbReference type="Gene3D" id="1.20.120.1080">
    <property type="match status" value="1"/>
</dbReference>
<evidence type="ECO:0000256" key="1">
    <source>
        <dbReference type="ARBA" id="ARBA00022741"/>
    </source>
</evidence>
<dbReference type="SUPFAM" id="SSF52540">
    <property type="entry name" value="P-loop containing nucleoside triphosphate hydrolases"/>
    <property type="match status" value="1"/>
</dbReference>
<dbReference type="CDD" id="cd17990">
    <property type="entry name" value="DEXHc_HrpB"/>
    <property type="match status" value="1"/>
</dbReference>
<evidence type="ECO:0000256" key="2">
    <source>
        <dbReference type="ARBA" id="ARBA00022801"/>
    </source>
</evidence>
<dbReference type="OrthoDB" id="9805617at2"/>
<dbReference type="RefSeq" id="WP_092859434.1">
    <property type="nucleotide sequence ID" value="NZ_FOQH01000004.1"/>
</dbReference>
<feature type="domain" description="Helicase ATP-binding" evidence="5">
    <location>
        <begin position="31"/>
        <end position="193"/>
    </location>
</feature>
<dbReference type="CDD" id="cd18791">
    <property type="entry name" value="SF2_C_RHA"/>
    <property type="match status" value="1"/>
</dbReference>
<dbReference type="Pfam" id="PF08482">
    <property type="entry name" value="HrpB_C"/>
    <property type="match status" value="1"/>
</dbReference>
<dbReference type="PROSITE" id="PS51192">
    <property type="entry name" value="HELICASE_ATP_BIND_1"/>
    <property type="match status" value="1"/>
</dbReference>
<protein>
    <submittedName>
        <fullName evidence="7">ATP-dependent helicase HrpB</fullName>
    </submittedName>
</protein>
<dbReference type="GO" id="GO:0005524">
    <property type="term" value="F:ATP binding"/>
    <property type="evidence" value="ECO:0007669"/>
    <property type="project" value="UniProtKB-KW"/>
</dbReference>
<dbReference type="InterPro" id="IPR014001">
    <property type="entry name" value="Helicase_ATP-bd"/>
</dbReference>
<evidence type="ECO:0000256" key="4">
    <source>
        <dbReference type="ARBA" id="ARBA00022840"/>
    </source>
</evidence>
<evidence type="ECO:0000256" key="3">
    <source>
        <dbReference type="ARBA" id="ARBA00022806"/>
    </source>
</evidence>
<name>A0A1I3F955_9RHOB</name>
<dbReference type="SMART" id="SM00847">
    <property type="entry name" value="HA2"/>
    <property type="match status" value="1"/>
</dbReference>
<evidence type="ECO:0000259" key="5">
    <source>
        <dbReference type="PROSITE" id="PS51192"/>
    </source>
</evidence>
<dbReference type="SMART" id="SM00487">
    <property type="entry name" value="DEXDc"/>
    <property type="match status" value="1"/>
</dbReference>
<dbReference type="InterPro" id="IPR049614">
    <property type="entry name" value="HrpB_DEXH"/>
</dbReference>
<keyword evidence="4" id="KW-0067">ATP-binding</keyword>
<dbReference type="SMART" id="SM00490">
    <property type="entry name" value="HELICc"/>
    <property type="match status" value="1"/>
</dbReference>
<dbReference type="EMBL" id="FOQH01000004">
    <property type="protein sequence ID" value="SFI07670.1"/>
    <property type="molecule type" value="Genomic_DNA"/>
</dbReference>
<dbReference type="GO" id="GO:0003676">
    <property type="term" value="F:nucleic acid binding"/>
    <property type="evidence" value="ECO:0007669"/>
    <property type="project" value="InterPro"/>
</dbReference>
<dbReference type="PANTHER" id="PTHR43519:SF1">
    <property type="entry name" value="ATP-DEPENDENT RNA HELICASE HRPB"/>
    <property type="match status" value="1"/>
</dbReference>
<reference evidence="7 8" key="1">
    <citation type="submission" date="2016-10" db="EMBL/GenBank/DDBJ databases">
        <authorList>
            <person name="de Groot N.N."/>
        </authorList>
    </citation>
    <scope>NUCLEOTIDE SEQUENCE [LARGE SCALE GENOMIC DNA]</scope>
    <source>
        <strain evidence="7 8">CGMCC 1.11030</strain>
    </source>
</reference>